<name>A0A5B7IJY4_PORTR</name>
<feature type="region of interest" description="Disordered" evidence="1">
    <location>
        <begin position="1"/>
        <end position="32"/>
    </location>
</feature>
<accession>A0A5B7IJY4</accession>
<organism evidence="2 3">
    <name type="scientific">Portunus trituberculatus</name>
    <name type="common">Swimming crab</name>
    <name type="synonym">Neptunus trituberculatus</name>
    <dbReference type="NCBI Taxonomy" id="210409"/>
    <lineage>
        <taxon>Eukaryota</taxon>
        <taxon>Metazoa</taxon>
        <taxon>Ecdysozoa</taxon>
        <taxon>Arthropoda</taxon>
        <taxon>Crustacea</taxon>
        <taxon>Multicrustacea</taxon>
        <taxon>Malacostraca</taxon>
        <taxon>Eumalacostraca</taxon>
        <taxon>Eucarida</taxon>
        <taxon>Decapoda</taxon>
        <taxon>Pleocyemata</taxon>
        <taxon>Brachyura</taxon>
        <taxon>Eubrachyura</taxon>
        <taxon>Portunoidea</taxon>
        <taxon>Portunidae</taxon>
        <taxon>Portuninae</taxon>
        <taxon>Portunus</taxon>
    </lineage>
</organism>
<evidence type="ECO:0000313" key="3">
    <source>
        <dbReference type="Proteomes" id="UP000324222"/>
    </source>
</evidence>
<evidence type="ECO:0000256" key="1">
    <source>
        <dbReference type="SAM" id="MobiDB-lite"/>
    </source>
</evidence>
<feature type="compositionally biased region" description="Polar residues" evidence="1">
    <location>
        <begin position="1"/>
        <end position="20"/>
    </location>
</feature>
<keyword evidence="3" id="KW-1185">Reference proteome</keyword>
<protein>
    <submittedName>
        <fullName evidence="2">Uncharacterized protein</fullName>
    </submittedName>
</protein>
<reference evidence="2 3" key="1">
    <citation type="submission" date="2019-05" db="EMBL/GenBank/DDBJ databases">
        <title>Another draft genome of Portunus trituberculatus and its Hox gene families provides insights of decapod evolution.</title>
        <authorList>
            <person name="Jeong J.-H."/>
            <person name="Song I."/>
            <person name="Kim S."/>
            <person name="Choi T."/>
            <person name="Kim D."/>
            <person name="Ryu S."/>
            <person name="Kim W."/>
        </authorList>
    </citation>
    <scope>NUCLEOTIDE SEQUENCE [LARGE SCALE GENOMIC DNA]</scope>
    <source>
        <tissue evidence="2">Muscle</tissue>
    </source>
</reference>
<dbReference type="EMBL" id="VSRR010066566">
    <property type="protein sequence ID" value="MPC84840.1"/>
    <property type="molecule type" value="Genomic_DNA"/>
</dbReference>
<dbReference type="AlphaFoldDB" id="A0A5B7IJY4"/>
<evidence type="ECO:0000313" key="2">
    <source>
        <dbReference type="EMBL" id="MPC84840.1"/>
    </source>
</evidence>
<dbReference type="Proteomes" id="UP000324222">
    <property type="component" value="Unassembled WGS sequence"/>
</dbReference>
<proteinExistence type="predicted"/>
<sequence>MTFFNSRRLSQRITPQDSQPSKPPTAPQNSLTSSHALLPYQHVLTQNIPSTGTPHLHDSFTTTPWTHACQVTKCPATPLLHYITTIRPTAPPHCPPHQCHTLASATYTCHKRLSRPCVLDGTEGVMSGRRCNTTRSHEGF</sequence>
<comment type="caution">
    <text evidence="2">The sequence shown here is derived from an EMBL/GenBank/DDBJ whole genome shotgun (WGS) entry which is preliminary data.</text>
</comment>
<gene>
    <name evidence="2" type="ORF">E2C01_079590</name>
</gene>